<dbReference type="AlphaFoldDB" id="G0PAG4"/>
<evidence type="ECO:0000313" key="2">
    <source>
        <dbReference type="EMBL" id="EGT49294.1"/>
    </source>
</evidence>
<feature type="compositionally biased region" description="Basic and acidic residues" evidence="1">
    <location>
        <begin position="10"/>
        <end position="22"/>
    </location>
</feature>
<dbReference type="eggNOG" id="ENOG502TI87">
    <property type="taxonomic scope" value="Eukaryota"/>
</dbReference>
<organism evidence="3">
    <name type="scientific">Caenorhabditis brenneri</name>
    <name type="common">Nematode worm</name>
    <dbReference type="NCBI Taxonomy" id="135651"/>
    <lineage>
        <taxon>Eukaryota</taxon>
        <taxon>Metazoa</taxon>
        <taxon>Ecdysozoa</taxon>
        <taxon>Nematoda</taxon>
        <taxon>Chromadorea</taxon>
        <taxon>Rhabditida</taxon>
        <taxon>Rhabditina</taxon>
        <taxon>Rhabditomorpha</taxon>
        <taxon>Rhabditoidea</taxon>
        <taxon>Rhabditidae</taxon>
        <taxon>Peloderinae</taxon>
        <taxon>Caenorhabditis</taxon>
    </lineage>
</organism>
<feature type="region of interest" description="Disordered" evidence="1">
    <location>
        <begin position="1"/>
        <end position="62"/>
    </location>
</feature>
<accession>G0PAG4</accession>
<feature type="compositionally biased region" description="Low complexity" evidence="1">
    <location>
        <begin position="28"/>
        <end position="50"/>
    </location>
</feature>
<name>G0PAG4_CAEBE</name>
<keyword evidence="3" id="KW-1185">Reference proteome</keyword>
<dbReference type="EMBL" id="GL380177">
    <property type="protein sequence ID" value="EGT49294.1"/>
    <property type="molecule type" value="Genomic_DNA"/>
</dbReference>
<dbReference type="STRING" id="135651.G0PAG4"/>
<dbReference type="HOGENOM" id="CLU_151484_0_0_1"/>
<sequence>MDFEEEEEEKIDKKKNGKREQPPRAAMSSSSNSDYHTSTTGTTRSTLSVTHPSDTKYGLNSLDSDCSNEAIGSELTAEEAQWLKLAHEFTAAEKPFKEQKSYRVARKLRTWHPRRGVTWTFLRRLYNGRQDMKEEDKLEADLAEMQIKERE</sequence>
<dbReference type="InParanoid" id="G0PAG4"/>
<gene>
    <name evidence="2" type="ORF">CAEBREN_09533</name>
</gene>
<dbReference type="FunCoup" id="G0PAG4">
    <property type="interactions" value="1861"/>
</dbReference>
<dbReference type="Proteomes" id="UP000008068">
    <property type="component" value="Unassembled WGS sequence"/>
</dbReference>
<evidence type="ECO:0000256" key="1">
    <source>
        <dbReference type="SAM" id="MobiDB-lite"/>
    </source>
</evidence>
<protein>
    <submittedName>
        <fullName evidence="2">Uncharacterized protein</fullName>
    </submittedName>
</protein>
<dbReference type="OrthoDB" id="5861477at2759"/>
<evidence type="ECO:0000313" key="3">
    <source>
        <dbReference type="Proteomes" id="UP000008068"/>
    </source>
</evidence>
<reference evidence="3" key="1">
    <citation type="submission" date="2011-07" db="EMBL/GenBank/DDBJ databases">
        <authorList>
            <consortium name="Caenorhabditis brenneri Sequencing and Analysis Consortium"/>
            <person name="Wilson R.K."/>
        </authorList>
    </citation>
    <scope>NUCLEOTIDE SEQUENCE [LARGE SCALE GENOMIC DNA]</scope>
    <source>
        <strain evidence="3">PB2801</strain>
    </source>
</reference>
<dbReference type="OMA" id="NETPFRE"/>
<proteinExistence type="predicted"/>